<evidence type="ECO:0000256" key="4">
    <source>
        <dbReference type="ARBA" id="ARBA00023136"/>
    </source>
</evidence>
<name>A0ABT7ED74_9FIRM</name>
<proteinExistence type="predicted"/>
<comment type="caution">
    <text evidence="7">The sequence shown here is derived from an EMBL/GenBank/DDBJ whole genome shotgun (WGS) entry which is preliminary data.</text>
</comment>
<evidence type="ECO:0000256" key="2">
    <source>
        <dbReference type="ARBA" id="ARBA00022692"/>
    </source>
</evidence>
<dbReference type="RefSeq" id="WP_284133765.1">
    <property type="nucleotide sequence ID" value="NZ_JASKYM010000012.1"/>
</dbReference>
<feature type="transmembrane region" description="Helical" evidence="5">
    <location>
        <begin position="48"/>
        <end position="67"/>
    </location>
</feature>
<evidence type="ECO:0000313" key="8">
    <source>
        <dbReference type="Proteomes" id="UP001301012"/>
    </source>
</evidence>
<dbReference type="Pfam" id="PF01957">
    <property type="entry name" value="NfeD"/>
    <property type="match status" value="1"/>
</dbReference>
<evidence type="ECO:0000256" key="1">
    <source>
        <dbReference type="ARBA" id="ARBA00004141"/>
    </source>
</evidence>
<evidence type="ECO:0000256" key="3">
    <source>
        <dbReference type="ARBA" id="ARBA00022989"/>
    </source>
</evidence>
<dbReference type="SUPFAM" id="SSF141322">
    <property type="entry name" value="NfeD domain-like"/>
    <property type="match status" value="1"/>
</dbReference>
<feature type="domain" description="NfeD-like C-terminal" evidence="6">
    <location>
        <begin position="81"/>
        <end position="138"/>
    </location>
</feature>
<organism evidence="7 8">
    <name type="scientific">Romboutsia sedimentorum</name>
    <dbReference type="NCBI Taxonomy" id="1368474"/>
    <lineage>
        <taxon>Bacteria</taxon>
        <taxon>Bacillati</taxon>
        <taxon>Bacillota</taxon>
        <taxon>Clostridia</taxon>
        <taxon>Peptostreptococcales</taxon>
        <taxon>Peptostreptococcaceae</taxon>
        <taxon>Romboutsia</taxon>
    </lineage>
</organism>
<evidence type="ECO:0000256" key="5">
    <source>
        <dbReference type="SAM" id="Phobius"/>
    </source>
</evidence>
<dbReference type="PANTHER" id="PTHR33507:SF3">
    <property type="entry name" value="INNER MEMBRANE PROTEIN YBBJ"/>
    <property type="match status" value="1"/>
</dbReference>
<comment type="subcellular location">
    <subcellularLocation>
        <location evidence="1">Membrane</location>
        <topology evidence="1">Multi-pass membrane protein</topology>
    </subcellularLocation>
</comment>
<dbReference type="Proteomes" id="UP001301012">
    <property type="component" value="Unassembled WGS sequence"/>
</dbReference>
<dbReference type="Gene3D" id="2.40.50.140">
    <property type="entry name" value="Nucleic acid-binding proteins"/>
    <property type="match status" value="1"/>
</dbReference>
<sequence>MKLIWLLVAIVFAIGEIVTPTLTLIWFSIGAFILIFLSSFIDNILIQIIIFAFISITLLVVVTKWIVKKDETYEYDTNLKAILGKTGVVKKEILPNNVGIVVVENEEWTSLSLNGETIEQGCIIRVIKIEGVKLIVEKIK</sequence>
<reference evidence="7 8" key="1">
    <citation type="submission" date="2023-05" db="EMBL/GenBank/DDBJ databases">
        <title>Rombocin, a short stable natural nisin variant, displays selective antimicrobial activity against Listeria monocytogenes and employs dual mode of action to kill target bacterial strains.</title>
        <authorList>
            <person name="Wambui J."/>
            <person name="Stephan R."/>
            <person name="Kuipers O.P."/>
        </authorList>
    </citation>
    <scope>NUCLEOTIDE SEQUENCE [LARGE SCALE GENOMIC DNA]</scope>
    <source>
        <strain evidence="7 8">RC002</strain>
    </source>
</reference>
<dbReference type="InterPro" id="IPR002810">
    <property type="entry name" value="NfeD-like_C"/>
</dbReference>
<dbReference type="InterPro" id="IPR052165">
    <property type="entry name" value="Membrane_assoc_protease"/>
</dbReference>
<evidence type="ECO:0000259" key="6">
    <source>
        <dbReference type="Pfam" id="PF01957"/>
    </source>
</evidence>
<evidence type="ECO:0000313" key="7">
    <source>
        <dbReference type="EMBL" id="MDK2564868.1"/>
    </source>
</evidence>
<dbReference type="PANTHER" id="PTHR33507">
    <property type="entry name" value="INNER MEMBRANE PROTEIN YBBJ"/>
    <property type="match status" value="1"/>
</dbReference>
<keyword evidence="3 5" id="KW-1133">Transmembrane helix</keyword>
<gene>
    <name evidence="7" type="ORF">QOZ84_15135</name>
</gene>
<accession>A0ABT7ED74</accession>
<dbReference type="EMBL" id="JASKYM010000012">
    <property type="protein sequence ID" value="MDK2564868.1"/>
    <property type="molecule type" value="Genomic_DNA"/>
</dbReference>
<keyword evidence="2 5" id="KW-0812">Transmembrane</keyword>
<keyword evidence="4 5" id="KW-0472">Membrane</keyword>
<keyword evidence="8" id="KW-1185">Reference proteome</keyword>
<protein>
    <submittedName>
        <fullName evidence="7">NfeD family protein</fullName>
    </submittedName>
</protein>
<dbReference type="InterPro" id="IPR012340">
    <property type="entry name" value="NA-bd_OB-fold"/>
</dbReference>